<feature type="compositionally biased region" description="Low complexity" evidence="1">
    <location>
        <begin position="39"/>
        <end position="50"/>
    </location>
</feature>
<dbReference type="AlphaFoldDB" id="A0A1H3TZD3"/>
<dbReference type="OrthoDB" id="3431442at2"/>
<reference evidence="3" key="1">
    <citation type="submission" date="2016-10" db="EMBL/GenBank/DDBJ databases">
        <authorList>
            <person name="Varghese N."/>
            <person name="Submissions S."/>
        </authorList>
    </citation>
    <scope>NUCLEOTIDE SEQUENCE [LARGE SCALE GENOMIC DNA]</scope>
    <source>
        <strain evidence="3">CGMCC 4.3530</strain>
    </source>
</reference>
<sequence length="189" mass="21205">MPARVEIKGTGDFRKAAAELRAAGDGRLRREMGRNMRAAARPAVNAAQDNVRSLKAPATGRGGGGQQRREFAMSRTRSRSERAKRKAFEGRGLRATIARAVRLQMSTGARSASVRIRTQTRFLPEDQRKLPKYMDDGRWRHPVFGNRDRWVTQTARPAGWFESAMRRHGPRVRDGAAKAVNDIINKLAK</sequence>
<dbReference type="STRING" id="418495.SAMN05216215_10973"/>
<proteinExistence type="predicted"/>
<feature type="compositionally biased region" description="Basic and acidic residues" evidence="1">
    <location>
        <begin position="67"/>
        <end position="84"/>
    </location>
</feature>
<dbReference type="Proteomes" id="UP000199529">
    <property type="component" value="Unassembled WGS sequence"/>
</dbReference>
<dbReference type="EMBL" id="FNOK01000097">
    <property type="protein sequence ID" value="SDZ55141.1"/>
    <property type="molecule type" value="Genomic_DNA"/>
</dbReference>
<feature type="region of interest" description="Disordered" evidence="1">
    <location>
        <begin position="39"/>
        <end position="84"/>
    </location>
</feature>
<keyword evidence="3" id="KW-1185">Reference proteome</keyword>
<accession>A0A1H3TZD3</accession>
<dbReference type="RefSeq" id="WP_093278614.1">
    <property type="nucleotide sequence ID" value="NZ_FNOK01000097.1"/>
</dbReference>
<gene>
    <name evidence="2" type="ORF">SAMN05216215_10973</name>
</gene>
<organism evidence="2 3">
    <name type="scientific">Saccharopolyspora shandongensis</name>
    <dbReference type="NCBI Taxonomy" id="418495"/>
    <lineage>
        <taxon>Bacteria</taxon>
        <taxon>Bacillati</taxon>
        <taxon>Actinomycetota</taxon>
        <taxon>Actinomycetes</taxon>
        <taxon>Pseudonocardiales</taxon>
        <taxon>Pseudonocardiaceae</taxon>
        <taxon>Saccharopolyspora</taxon>
    </lineage>
</organism>
<name>A0A1H3TZD3_9PSEU</name>
<protein>
    <submittedName>
        <fullName evidence="2">Uncharacterized protein</fullName>
    </submittedName>
</protein>
<evidence type="ECO:0000256" key="1">
    <source>
        <dbReference type="SAM" id="MobiDB-lite"/>
    </source>
</evidence>
<evidence type="ECO:0000313" key="3">
    <source>
        <dbReference type="Proteomes" id="UP000199529"/>
    </source>
</evidence>
<evidence type="ECO:0000313" key="2">
    <source>
        <dbReference type="EMBL" id="SDZ55141.1"/>
    </source>
</evidence>